<comment type="caution">
    <text evidence="1">The sequence shown here is derived from an EMBL/GenBank/DDBJ whole genome shotgun (WGS) entry which is preliminary data.</text>
</comment>
<dbReference type="EMBL" id="MU274909">
    <property type="protein sequence ID" value="KAI0089901.1"/>
    <property type="molecule type" value="Genomic_DNA"/>
</dbReference>
<keyword evidence="2" id="KW-1185">Reference proteome</keyword>
<evidence type="ECO:0000313" key="2">
    <source>
        <dbReference type="Proteomes" id="UP001055072"/>
    </source>
</evidence>
<organism evidence="1 2">
    <name type="scientific">Irpex rosettiformis</name>
    <dbReference type="NCBI Taxonomy" id="378272"/>
    <lineage>
        <taxon>Eukaryota</taxon>
        <taxon>Fungi</taxon>
        <taxon>Dikarya</taxon>
        <taxon>Basidiomycota</taxon>
        <taxon>Agaricomycotina</taxon>
        <taxon>Agaricomycetes</taxon>
        <taxon>Polyporales</taxon>
        <taxon>Irpicaceae</taxon>
        <taxon>Irpex</taxon>
    </lineage>
</organism>
<protein>
    <submittedName>
        <fullName evidence="1">Uncharacterized protein</fullName>
    </submittedName>
</protein>
<dbReference type="Proteomes" id="UP001055072">
    <property type="component" value="Unassembled WGS sequence"/>
</dbReference>
<proteinExistence type="predicted"/>
<reference evidence="1" key="1">
    <citation type="journal article" date="2021" name="Environ. Microbiol.">
        <title>Gene family expansions and transcriptome signatures uncover fungal adaptations to wood decay.</title>
        <authorList>
            <person name="Hage H."/>
            <person name="Miyauchi S."/>
            <person name="Viragh M."/>
            <person name="Drula E."/>
            <person name="Min B."/>
            <person name="Chaduli D."/>
            <person name="Navarro D."/>
            <person name="Favel A."/>
            <person name="Norest M."/>
            <person name="Lesage-Meessen L."/>
            <person name="Balint B."/>
            <person name="Merenyi Z."/>
            <person name="de Eugenio L."/>
            <person name="Morin E."/>
            <person name="Martinez A.T."/>
            <person name="Baldrian P."/>
            <person name="Stursova M."/>
            <person name="Martinez M.J."/>
            <person name="Novotny C."/>
            <person name="Magnuson J.K."/>
            <person name="Spatafora J.W."/>
            <person name="Maurice S."/>
            <person name="Pangilinan J."/>
            <person name="Andreopoulos W."/>
            <person name="LaButti K."/>
            <person name="Hundley H."/>
            <person name="Na H."/>
            <person name="Kuo A."/>
            <person name="Barry K."/>
            <person name="Lipzen A."/>
            <person name="Henrissat B."/>
            <person name="Riley R."/>
            <person name="Ahrendt S."/>
            <person name="Nagy L.G."/>
            <person name="Grigoriev I.V."/>
            <person name="Martin F."/>
            <person name="Rosso M.N."/>
        </authorList>
    </citation>
    <scope>NUCLEOTIDE SEQUENCE</scope>
    <source>
        <strain evidence="1">CBS 384.51</strain>
    </source>
</reference>
<gene>
    <name evidence="1" type="ORF">BDY19DRAFT_941374</name>
</gene>
<accession>A0ACB8U6I9</accession>
<sequence length="395" mass="41580">MSAKQDKATTERHSKVLRELLKKPENKVCADCKRNDPRWASWNLGVFLCIRCSGIHRSMGTHISKVKSVDLDVWTVEQMNSIQKWGNQRANLYWEAHLKPGHIPPDHKMDSFIRSKYESRRWAKEGPPPSDPSSLDGTSAAVSAPTPPPIAPPTATSSAARPSPVTASTRLQAPTITRQPQPHHQLLSATLAGRSIQPQTAAAPPAQPQPQAPSAAPAPAPAPSAANDLFTLDFHNPTPPATQQQPKKDVKQDILSLFSTQSQPPAPAAAFGGFAGAPAQANVWGSYGNAAPAQPTQPAQQAQPAVTSMMGNAGVGMWGANSGWSAPAPAANQSNLWGATSPATSPPVNQQSLFNTNDIWASGSAATGGGGDLFGGSAVSQKKDDAFGDLWGGFK</sequence>
<evidence type="ECO:0000313" key="1">
    <source>
        <dbReference type="EMBL" id="KAI0089901.1"/>
    </source>
</evidence>
<name>A0ACB8U6I9_9APHY</name>